<evidence type="ECO:0000313" key="3">
    <source>
        <dbReference type="Proteomes" id="UP000319557"/>
    </source>
</evidence>
<name>A0A517M1W4_9BACT</name>
<sequence>MSTYSPDDAPIPNPPKSNKAIKIVIAVVLIGLGIICCGCLGAVALTWMAYGDSVETIKGNRIVQQNLGDVTSAEIDFQSTGELADQGGPQQLVFSVEGTAGSGKVVVATGPAGLELRTLILEDGTEIDLQEQDDRIPMEFDIDSGELEIDTGELQIDSGDLVPQA</sequence>
<dbReference type="RefSeq" id="WP_145346295.1">
    <property type="nucleotide sequence ID" value="NZ_CP036261.1"/>
</dbReference>
<proteinExistence type="predicted"/>
<evidence type="ECO:0000313" key="2">
    <source>
        <dbReference type="EMBL" id="QDS88819.1"/>
    </source>
</evidence>
<dbReference type="AlphaFoldDB" id="A0A517M1W4"/>
<dbReference type="Proteomes" id="UP000319557">
    <property type="component" value="Chromosome"/>
</dbReference>
<accession>A0A517M1W4</accession>
<protein>
    <recommendedName>
        <fullName evidence="4">Cytochrome oxidase complex assembly protein 1</fullName>
    </recommendedName>
</protein>
<keyword evidence="1" id="KW-0812">Transmembrane</keyword>
<keyword evidence="1" id="KW-0472">Membrane</keyword>
<keyword evidence="3" id="KW-1185">Reference proteome</keyword>
<dbReference type="KEGG" id="ruv:EC9_30140"/>
<reference evidence="2 3" key="1">
    <citation type="submission" date="2019-02" db="EMBL/GenBank/DDBJ databases">
        <title>Deep-cultivation of Planctomycetes and their phenomic and genomic characterization uncovers novel biology.</title>
        <authorList>
            <person name="Wiegand S."/>
            <person name="Jogler M."/>
            <person name="Boedeker C."/>
            <person name="Pinto D."/>
            <person name="Vollmers J."/>
            <person name="Rivas-Marin E."/>
            <person name="Kohn T."/>
            <person name="Peeters S.H."/>
            <person name="Heuer A."/>
            <person name="Rast P."/>
            <person name="Oberbeckmann S."/>
            <person name="Bunk B."/>
            <person name="Jeske O."/>
            <person name="Meyerdierks A."/>
            <person name="Storesund J.E."/>
            <person name="Kallscheuer N."/>
            <person name="Luecker S."/>
            <person name="Lage O.M."/>
            <person name="Pohl T."/>
            <person name="Merkel B.J."/>
            <person name="Hornburger P."/>
            <person name="Mueller R.-W."/>
            <person name="Bruemmer F."/>
            <person name="Labrenz M."/>
            <person name="Spormann A.M."/>
            <person name="Op den Camp H."/>
            <person name="Overmann J."/>
            <person name="Amann R."/>
            <person name="Jetten M.S.M."/>
            <person name="Mascher T."/>
            <person name="Medema M.H."/>
            <person name="Devos D.P."/>
            <person name="Kaster A.-K."/>
            <person name="Ovreas L."/>
            <person name="Rohde M."/>
            <person name="Galperin M.Y."/>
            <person name="Jogler C."/>
        </authorList>
    </citation>
    <scope>NUCLEOTIDE SEQUENCE [LARGE SCALE GENOMIC DNA]</scope>
    <source>
        <strain evidence="2 3">EC9</strain>
    </source>
</reference>
<keyword evidence="1" id="KW-1133">Transmembrane helix</keyword>
<feature type="transmembrane region" description="Helical" evidence="1">
    <location>
        <begin position="20"/>
        <end position="50"/>
    </location>
</feature>
<dbReference type="EMBL" id="CP036261">
    <property type="protein sequence ID" value="QDS88819.1"/>
    <property type="molecule type" value="Genomic_DNA"/>
</dbReference>
<gene>
    <name evidence="2" type="ORF">EC9_30140</name>
</gene>
<evidence type="ECO:0000256" key="1">
    <source>
        <dbReference type="SAM" id="Phobius"/>
    </source>
</evidence>
<dbReference type="OrthoDB" id="278808at2"/>
<evidence type="ECO:0008006" key="4">
    <source>
        <dbReference type="Google" id="ProtNLM"/>
    </source>
</evidence>
<organism evidence="2 3">
    <name type="scientific">Rosistilla ulvae</name>
    <dbReference type="NCBI Taxonomy" id="1930277"/>
    <lineage>
        <taxon>Bacteria</taxon>
        <taxon>Pseudomonadati</taxon>
        <taxon>Planctomycetota</taxon>
        <taxon>Planctomycetia</taxon>
        <taxon>Pirellulales</taxon>
        <taxon>Pirellulaceae</taxon>
        <taxon>Rosistilla</taxon>
    </lineage>
</organism>